<dbReference type="AlphaFoldDB" id="A0AAX4H9H6"/>
<name>A0AAX4H9H6_9ASCO</name>
<evidence type="ECO:0000256" key="6">
    <source>
        <dbReference type="ARBA" id="ARBA00041062"/>
    </source>
</evidence>
<dbReference type="RefSeq" id="XP_062877591.1">
    <property type="nucleotide sequence ID" value="XM_063021521.1"/>
</dbReference>
<evidence type="ECO:0000256" key="5">
    <source>
        <dbReference type="ARBA" id="ARBA00037138"/>
    </source>
</evidence>
<comment type="function">
    <text evidence="5">Involved in DNA double-strand break (DSB) repair and recombination. Promotes the annealing of complementary single-stranded DNA and by stimulation of the RAD51 recombinase.</text>
</comment>
<keyword evidence="3" id="KW-0233">DNA recombination</keyword>
<dbReference type="Pfam" id="PF04098">
    <property type="entry name" value="Rad52_Rad22"/>
    <property type="match status" value="1"/>
</dbReference>
<dbReference type="Gene3D" id="3.30.390.80">
    <property type="entry name" value="DNA repair protein Rad52/59/22"/>
    <property type="match status" value="1"/>
</dbReference>
<keyword evidence="8" id="KW-1185">Reference proteome</keyword>
<keyword evidence="4" id="KW-0234">DNA repair</keyword>
<organism evidence="7 8">
    <name type="scientific">Australozyma saopauloensis</name>
    <dbReference type="NCBI Taxonomy" id="291208"/>
    <lineage>
        <taxon>Eukaryota</taxon>
        <taxon>Fungi</taxon>
        <taxon>Dikarya</taxon>
        <taxon>Ascomycota</taxon>
        <taxon>Saccharomycotina</taxon>
        <taxon>Pichiomycetes</taxon>
        <taxon>Metschnikowiaceae</taxon>
        <taxon>Australozyma</taxon>
    </lineage>
</organism>
<evidence type="ECO:0000313" key="7">
    <source>
        <dbReference type="EMBL" id="WPK25208.1"/>
    </source>
</evidence>
<evidence type="ECO:0000256" key="4">
    <source>
        <dbReference type="ARBA" id="ARBA00023204"/>
    </source>
</evidence>
<dbReference type="EMBL" id="CP138896">
    <property type="protein sequence ID" value="WPK25208.1"/>
    <property type="molecule type" value="Genomic_DNA"/>
</dbReference>
<evidence type="ECO:0000256" key="2">
    <source>
        <dbReference type="ARBA" id="ARBA00022763"/>
    </source>
</evidence>
<accession>A0AAX4H9H6</accession>
<evidence type="ECO:0000313" key="8">
    <source>
        <dbReference type="Proteomes" id="UP001338582"/>
    </source>
</evidence>
<dbReference type="GO" id="GO:0005634">
    <property type="term" value="C:nucleus"/>
    <property type="evidence" value="ECO:0007669"/>
    <property type="project" value="TreeGrafter"/>
</dbReference>
<dbReference type="PANTHER" id="PTHR12132">
    <property type="entry name" value="DNA REPAIR AND RECOMBINATION PROTEIN RAD52, RAD59"/>
    <property type="match status" value="1"/>
</dbReference>
<dbReference type="KEGG" id="asau:88173577"/>
<comment type="similarity">
    <text evidence="1">Belongs to the RAD52 family.</text>
</comment>
<dbReference type="InterPro" id="IPR007232">
    <property type="entry name" value="Rad52_Rad59_Rad22"/>
</dbReference>
<dbReference type="PANTHER" id="PTHR12132:SF1">
    <property type="entry name" value="DNA REPAIR PROTEIN RAD52 HOMOLOG"/>
    <property type="match status" value="1"/>
</dbReference>
<sequence>MSEQETESILFPDISLFEESEDEGELDQQPQISAWAKSKIGTFQSRLEALKASNDHKQRRSRGRKILTRLLVSLVNEAFGFNGWSSSILDCCSVADDFNTEQETYSIEQRATVRITFQDGTFVDAEGKGYSLDCKQRAVGYSTSKKMAVTDGLRNAIMLFPDLLSNQS</sequence>
<dbReference type="InterPro" id="IPR041247">
    <property type="entry name" value="Rad52_fam"/>
</dbReference>
<evidence type="ECO:0000256" key="1">
    <source>
        <dbReference type="ARBA" id="ARBA00006638"/>
    </source>
</evidence>
<dbReference type="Proteomes" id="UP001338582">
    <property type="component" value="Chromosome 3"/>
</dbReference>
<dbReference type="GO" id="GO:0006312">
    <property type="term" value="P:mitotic recombination"/>
    <property type="evidence" value="ECO:0007669"/>
    <property type="project" value="TreeGrafter"/>
</dbReference>
<keyword evidence="2" id="KW-0227">DNA damage</keyword>
<dbReference type="InterPro" id="IPR042525">
    <property type="entry name" value="Rad52_Rad59_Rad22_sf"/>
</dbReference>
<dbReference type="GO" id="GO:0000724">
    <property type="term" value="P:double-strand break repair via homologous recombination"/>
    <property type="evidence" value="ECO:0007669"/>
    <property type="project" value="TreeGrafter"/>
</dbReference>
<dbReference type="SUPFAM" id="SSF54768">
    <property type="entry name" value="dsRNA-binding domain-like"/>
    <property type="match status" value="1"/>
</dbReference>
<reference evidence="7 8" key="1">
    <citation type="submission" date="2023-10" db="EMBL/GenBank/DDBJ databases">
        <title>Draft Genome Sequence of Candida saopaulonensis from a very Premature Infant with Sepsis.</title>
        <authorList>
            <person name="Ning Y."/>
            <person name="Dai R."/>
            <person name="Xiao M."/>
            <person name="Xu Y."/>
            <person name="Yan Q."/>
            <person name="Zhang L."/>
        </authorList>
    </citation>
    <scope>NUCLEOTIDE SEQUENCE [LARGE SCALE GENOMIC DNA]</scope>
    <source>
        <strain evidence="7 8">19XY460</strain>
    </source>
</reference>
<gene>
    <name evidence="7" type="ORF">PUMCH_002512</name>
</gene>
<dbReference type="GeneID" id="88173577"/>
<evidence type="ECO:0000256" key="3">
    <source>
        <dbReference type="ARBA" id="ARBA00023172"/>
    </source>
</evidence>
<proteinExistence type="inferred from homology"/>
<dbReference type="GO" id="GO:0045002">
    <property type="term" value="P:double-strand break repair via single-strand annealing"/>
    <property type="evidence" value="ECO:0007669"/>
    <property type="project" value="TreeGrafter"/>
</dbReference>
<protein>
    <recommendedName>
        <fullName evidence="6">DNA repair and recombination protein RAD52</fullName>
    </recommendedName>
</protein>